<sequence length="139" mass="15238">MIPDKIITSRRLNFEVELCGIERRVYCSSKSQVNFDLIAQDVDEIGIDGLAVLDGKACGNSTRRYVYDNVDNTVVVWDFDNAFSNSPVAQSDGAMAAGSRETVLVPEQNAKMGARVVGRHNEATIHISMTPRFVAESLA</sequence>
<comment type="caution">
    <text evidence="1">The sequence shown here is derived from an EMBL/GenBank/DDBJ whole genome shotgun (WGS) entry which is preliminary data.</text>
</comment>
<keyword evidence="2" id="KW-1185">Reference proteome</keyword>
<evidence type="ECO:0000313" key="2">
    <source>
        <dbReference type="Proteomes" id="UP001305414"/>
    </source>
</evidence>
<dbReference type="Proteomes" id="UP001305414">
    <property type="component" value="Unassembled WGS sequence"/>
</dbReference>
<name>A0AAN7ZB66_9PEZI</name>
<reference evidence="1 2" key="1">
    <citation type="submission" date="2023-10" db="EMBL/GenBank/DDBJ databases">
        <title>Draft genome sequence of Xylaria bambusicola isolate GMP-LS, the root and basal stem rot pathogen of sugarcane in Indonesia.</title>
        <authorList>
            <person name="Selvaraj P."/>
            <person name="Muralishankar V."/>
            <person name="Muruganantham S."/>
            <person name="Sp S."/>
            <person name="Haryani S."/>
            <person name="Lau K.J.X."/>
            <person name="Naqvi N.I."/>
        </authorList>
    </citation>
    <scope>NUCLEOTIDE SEQUENCE [LARGE SCALE GENOMIC DNA]</scope>
    <source>
        <strain evidence="1">GMP-LS</strain>
    </source>
</reference>
<proteinExistence type="predicted"/>
<gene>
    <name evidence="1" type="ORF">RRF57_008077</name>
</gene>
<dbReference type="AlphaFoldDB" id="A0AAN7ZB66"/>
<evidence type="ECO:0000313" key="1">
    <source>
        <dbReference type="EMBL" id="KAK5632363.1"/>
    </source>
</evidence>
<organism evidence="1 2">
    <name type="scientific">Xylaria bambusicola</name>
    <dbReference type="NCBI Taxonomy" id="326684"/>
    <lineage>
        <taxon>Eukaryota</taxon>
        <taxon>Fungi</taxon>
        <taxon>Dikarya</taxon>
        <taxon>Ascomycota</taxon>
        <taxon>Pezizomycotina</taxon>
        <taxon>Sordariomycetes</taxon>
        <taxon>Xylariomycetidae</taxon>
        <taxon>Xylariales</taxon>
        <taxon>Xylariaceae</taxon>
        <taxon>Xylaria</taxon>
    </lineage>
</organism>
<accession>A0AAN7ZB66</accession>
<protein>
    <submittedName>
        <fullName evidence="1">Uncharacterized protein</fullName>
    </submittedName>
</protein>
<dbReference type="EMBL" id="JAWHQM010000024">
    <property type="protein sequence ID" value="KAK5632363.1"/>
    <property type="molecule type" value="Genomic_DNA"/>
</dbReference>